<dbReference type="Proteomes" id="UP001140094">
    <property type="component" value="Unassembled WGS sequence"/>
</dbReference>
<feature type="compositionally biased region" description="Polar residues" evidence="1">
    <location>
        <begin position="135"/>
        <end position="146"/>
    </location>
</feature>
<dbReference type="OrthoDB" id="5554442at2759"/>
<proteinExistence type="predicted"/>
<sequence>MTTKAAGPVDKVRKAFKSSAFVPGGWKFEDNADGAIGMICEVVMALDRQRVGGDAQNAELRQHLYHNGAQSPLAHSKGHQRRSKHHSRPHLTTQQHHSRPRGLELDQGYSQSRGLHSDQAYSQARSVRQDHYYDQSRSIQQDQSYAQPYGGSQYDYSFAQPYGQQQYNYSQQYDYGHQQYDYGHQQYDYGDAQAYDQSFEKPHSHRRDHGHSQHRSASKSSHRSSAQSHSRAHPPKRNRSFIDPEASRVTILDDKHSVFSHATVKKRSLPRGTRAVTSDSPVSTRCPQCKQNVMTVIKRHTGGKNVAATAAVAAAGVAINAPATLLPLALTVLDLGSLKRKVHHCPYCDYKMGKHVTITIPRD</sequence>
<dbReference type="PROSITE" id="PS51837">
    <property type="entry name" value="LITAF"/>
    <property type="match status" value="1"/>
</dbReference>
<dbReference type="InterPro" id="IPR006629">
    <property type="entry name" value="LITAF"/>
</dbReference>
<name>A0A9W8LQZ7_9FUNG</name>
<evidence type="ECO:0000259" key="2">
    <source>
        <dbReference type="PROSITE" id="PS51837"/>
    </source>
</evidence>
<organism evidence="3 4">
    <name type="scientific">Coemansia guatemalensis</name>
    <dbReference type="NCBI Taxonomy" id="2761395"/>
    <lineage>
        <taxon>Eukaryota</taxon>
        <taxon>Fungi</taxon>
        <taxon>Fungi incertae sedis</taxon>
        <taxon>Zoopagomycota</taxon>
        <taxon>Kickxellomycotina</taxon>
        <taxon>Kickxellomycetes</taxon>
        <taxon>Kickxellales</taxon>
        <taxon>Kickxellaceae</taxon>
        <taxon>Coemansia</taxon>
    </lineage>
</organism>
<feature type="domain" description="LITAF" evidence="2">
    <location>
        <begin position="265"/>
        <end position="357"/>
    </location>
</feature>
<feature type="compositionally biased region" description="Basic residues" evidence="1">
    <location>
        <begin position="76"/>
        <end position="89"/>
    </location>
</feature>
<feature type="compositionally biased region" description="Basic residues" evidence="1">
    <location>
        <begin position="230"/>
        <end position="239"/>
    </location>
</feature>
<feature type="compositionally biased region" description="Polar residues" evidence="1">
    <location>
        <begin position="108"/>
        <end position="126"/>
    </location>
</feature>
<feature type="compositionally biased region" description="Basic residues" evidence="1">
    <location>
        <begin position="203"/>
        <end position="222"/>
    </location>
</feature>
<dbReference type="SMART" id="SM00714">
    <property type="entry name" value="LITAF"/>
    <property type="match status" value="1"/>
</dbReference>
<comment type="caution">
    <text evidence="3">The sequence shown here is derived from an EMBL/GenBank/DDBJ whole genome shotgun (WGS) entry which is preliminary data.</text>
</comment>
<dbReference type="Pfam" id="PF10601">
    <property type="entry name" value="zf-LITAF-like"/>
    <property type="match status" value="1"/>
</dbReference>
<keyword evidence="4" id="KW-1185">Reference proteome</keyword>
<dbReference type="EMBL" id="JANBUO010001965">
    <property type="protein sequence ID" value="KAJ2796220.1"/>
    <property type="molecule type" value="Genomic_DNA"/>
</dbReference>
<gene>
    <name evidence="3" type="ORF">H4R20_005602</name>
</gene>
<protein>
    <recommendedName>
        <fullName evidence="2">LITAF domain-containing protein</fullName>
    </recommendedName>
</protein>
<reference evidence="3" key="1">
    <citation type="submission" date="2022-07" db="EMBL/GenBank/DDBJ databases">
        <title>Phylogenomic reconstructions and comparative analyses of Kickxellomycotina fungi.</title>
        <authorList>
            <person name="Reynolds N.K."/>
            <person name="Stajich J.E."/>
            <person name="Barry K."/>
            <person name="Grigoriev I.V."/>
            <person name="Crous P."/>
            <person name="Smith M.E."/>
        </authorList>
    </citation>
    <scope>NUCLEOTIDE SEQUENCE</scope>
    <source>
        <strain evidence="3">NRRL 1565</strain>
    </source>
</reference>
<feature type="region of interest" description="Disordered" evidence="1">
    <location>
        <begin position="70"/>
        <end position="152"/>
    </location>
</feature>
<dbReference type="AlphaFoldDB" id="A0A9W8LQZ7"/>
<accession>A0A9W8LQZ7</accession>
<evidence type="ECO:0000256" key="1">
    <source>
        <dbReference type="SAM" id="MobiDB-lite"/>
    </source>
</evidence>
<evidence type="ECO:0000313" key="4">
    <source>
        <dbReference type="Proteomes" id="UP001140094"/>
    </source>
</evidence>
<feature type="region of interest" description="Disordered" evidence="1">
    <location>
        <begin position="199"/>
        <end position="245"/>
    </location>
</feature>
<evidence type="ECO:0000313" key="3">
    <source>
        <dbReference type="EMBL" id="KAJ2796220.1"/>
    </source>
</evidence>